<dbReference type="GeneTree" id="ENSGT00940000159001"/>
<keyword evidence="4" id="KW-1185">Reference proteome</keyword>
<gene>
    <name evidence="3" type="primary">LZIC</name>
</gene>
<evidence type="ECO:0000256" key="1">
    <source>
        <dbReference type="ARBA" id="ARBA00006505"/>
    </source>
</evidence>
<dbReference type="GO" id="GO:0008013">
    <property type="term" value="F:beta-catenin binding"/>
    <property type="evidence" value="ECO:0007669"/>
    <property type="project" value="InterPro"/>
</dbReference>
<dbReference type="InterPro" id="IPR036911">
    <property type="entry name" value="ICAT_sf"/>
</dbReference>
<name>A0AAX7UPZ1_ASTCA</name>
<dbReference type="InterPro" id="IPR040065">
    <property type="entry name" value="LZIC"/>
</dbReference>
<evidence type="ECO:0000313" key="3">
    <source>
        <dbReference type="Ensembl" id="ENSACLP00000070827.1"/>
    </source>
</evidence>
<dbReference type="SUPFAM" id="SSF81730">
    <property type="entry name" value="beta-catenin-interacting protein ICAT"/>
    <property type="match status" value="1"/>
</dbReference>
<dbReference type="AlphaFoldDB" id="A0AAX7UPZ1"/>
<reference evidence="3" key="3">
    <citation type="submission" date="2025-09" db="UniProtKB">
        <authorList>
            <consortium name="Ensembl"/>
        </authorList>
    </citation>
    <scope>IDENTIFICATION</scope>
</reference>
<comment type="similarity">
    <text evidence="1">Belongs to the CTNNBIP1 family.</text>
</comment>
<dbReference type="Gene3D" id="1.10.10.490">
    <property type="entry name" value="Beta-catenin-interacting ICAT"/>
    <property type="match status" value="1"/>
</dbReference>
<reference evidence="3" key="2">
    <citation type="submission" date="2025-08" db="UniProtKB">
        <authorList>
            <consortium name="Ensembl"/>
        </authorList>
    </citation>
    <scope>IDENTIFICATION</scope>
</reference>
<dbReference type="Proteomes" id="UP000265100">
    <property type="component" value="Chromosome 20"/>
</dbReference>
<dbReference type="Ensembl" id="ENSACLT00000091793.1">
    <property type="protein sequence ID" value="ENSACLP00000070827.1"/>
    <property type="gene ID" value="ENSACLG00000025892.2"/>
</dbReference>
<dbReference type="Pfam" id="PF06384">
    <property type="entry name" value="ICAT"/>
    <property type="match status" value="1"/>
</dbReference>
<dbReference type="PANTHER" id="PTHR16505">
    <property type="entry name" value="PROTEIN LZIC"/>
    <property type="match status" value="1"/>
</dbReference>
<protein>
    <recommendedName>
        <fullName evidence="2">Beta-catenin-interacting ICAT domain-containing protein</fullName>
    </recommendedName>
</protein>
<organism evidence="3 4">
    <name type="scientific">Astatotilapia calliptera</name>
    <name type="common">Eastern happy</name>
    <name type="synonym">Chromis callipterus</name>
    <dbReference type="NCBI Taxonomy" id="8154"/>
    <lineage>
        <taxon>Eukaryota</taxon>
        <taxon>Metazoa</taxon>
        <taxon>Chordata</taxon>
        <taxon>Craniata</taxon>
        <taxon>Vertebrata</taxon>
        <taxon>Euteleostomi</taxon>
        <taxon>Actinopterygii</taxon>
        <taxon>Neopterygii</taxon>
        <taxon>Teleostei</taxon>
        <taxon>Neoteleostei</taxon>
        <taxon>Acanthomorphata</taxon>
        <taxon>Ovalentaria</taxon>
        <taxon>Cichlomorphae</taxon>
        <taxon>Cichliformes</taxon>
        <taxon>Cichlidae</taxon>
        <taxon>African cichlids</taxon>
        <taxon>Pseudocrenilabrinae</taxon>
        <taxon>Haplochromini</taxon>
        <taxon>Astatotilapia</taxon>
    </lineage>
</organism>
<sequence length="206" mass="23753">MCVWDYCSDHVLCSFEVKLKNLEVFLILHYSIHFVHLLKDLSECMSIFKPIISPCVDWRKSPKKFKLVLKFFLLNIMKDVCWKNSSKKLSKAPNCHDCTRISDHNSRVQSHLSVYVWIHLPTGVWHNVQMDRDVMVGKLSRDVYTQQKMEILTALRKLGEKLTPEDETFLTENATATLSQFEKVTANQGSEDKIMALASSGVKTKS</sequence>
<accession>A0AAX7UPZ1</accession>
<reference evidence="3" key="1">
    <citation type="submission" date="2018-05" db="EMBL/GenBank/DDBJ databases">
        <authorList>
            <person name="Datahose"/>
        </authorList>
    </citation>
    <scope>NUCLEOTIDE SEQUENCE</scope>
</reference>
<evidence type="ECO:0000313" key="4">
    <source>
        <dbReference type="Proteomes" id="UP000265100"/>
    </source>
</evidence>
<evidence type="ECO:0000259" key="2">
    <source>
        <dbReference type="Pfam" id="PF06384"/>
    </source>
</evidence>
<dbReference type="InterPro" id="IPR009428">
    <property type="entry name" value="ICAT_dom"/>
</dbReference>
<dbReference type="PANTHER" id="PTHR16505:SF8">
    <property type="entry name" value="PROTEIN LZIC"/>
    <property type="match status" value="1"/>
</dbReference>
<feature type="domain" description="Beta-catenin-interacting ICAT" evidence="2">
    <location>
        <begin position="130"/>
        <end position="204"/>
    </location>
</feature>
<proteinExistence type="inferred from homology"/>